<organism evidence="1">
    <name type="scientific">Fusarium oxysporum f. sp. conglutinans race 2 54008</name>
    <dbReference type="NCBI Taxonomy" id="1089457"/>
    <lineage>
        <taxon>Eukaryota</taxon>
        <taxon>Fungi</taxon>
        <taxon>Dikarya</taxon>
        <taxon>Ascomycota</taxon>
        <taxon>Pezizomycotina</taxon>
        <taxon>Sordariomycetes</taxon>
        <taxon>Hypocreomycetidae</taxon>
        <taxon>Hypocreales</taxon>
        <taxon>Nectriaceae</taxon>
        <taxon>Fusarium</taxon>
        <taxon>Fusarium oxysporum species complex</taxon>
    </lineage>
</organism>
<name>X0GIX1_FUSOX</name>
<accession>X0GIX1</accession>
<dbReference type="Proteomes" id="UP000030676">
    <property type="component" value="Unassembled WGS sequence"/>
</dbReference>
<evidence type="ECO:0000313" key="1">
    <source>
        <dbReference type="EMBL" id="EXL63602.1"/>
    </source>
</evidence>
<protein>
    <submittedName>
        <fullName evidence="1">Uncharacterized protein</fullName>
    </submittedName>
</protein>
<reference evidence="1" key="2">
    <citation type="submission" date="2014-03" db="EMBL/GenBank/DDBJ databases">
        <title>The Genome Annotation of Fusarium oxysporum PHW808.</title>
        <authorList>
            <consortium name="The Broad Institute Genomics Platform"/>
            <person name="Ma L.-J."/>
            <person name="Corby-Kistler H."/>
            <person name="Broz K."/>
            <person name="Gale L.R."/>
            <person name="Jonkers W."/>
            <person name="O'Donnell K."/>
            <person name="Ploetz R."/>
            <person name="Steinberg C."/>
            <person name="Schwartz D.C."/>
            <person name="VanEtten H."/>
            <person name="Zhou S."/>
            <person name="Young S.K."/>
            <person name="Zeng Q."/>
            <person name="Gargeya S."/>
            <person name="Fitzgerald M."/>
            <person name="Abouelleil A."/>
            <person name="Alvarado L."/>
            <person name="Chapman S.B."/>
            <person name="Gainer-Dewar J."/>
            <person name="Goldberg J."/>
            <person name="Griggs A."/>
            <person name="Gujja S."/>
            <person name="Hansen M."/>
            <person name="Howarth C."/>
            <person name="Imamovic A."/>
            <person name="Ireland A."/>
            <person name="Larimer J."/>
            <person name="McCowan C."/>
            <person name="Murphy C."/>
            <person name="Pearson M."/>
            <person name="Poon T.W."/>
            <person name="Priest M."/>
            <person name="Roberts A."/>
            <person name="Saif S."/>
            <person name="Shea T."/>
            <person name="Sykes S."/>
            <person name="Wortman J."/>
            <person name="Nusbaum C."/>
            <person name="Birren B."/>
        </authorList>
    </citation>
    <scope>NUCLEOTIDE SEQUENCE</scope>
    <source>
        <strain evidence="1">54008</strain>
    </source>
</reference>
<dbReference type="EMBL" id="KK035016">
    <property type="protein sequence ID" value="EXL63602.1"/>
    <property type="molecule type" value="Genomic_DNA"/>
</dbReference>
<dbReference type="HOGENOM" id="CLU_3162515_0_0_1"/>
<feature type="non-terminal residue" evidence="1">
    <location>
        <position position="1"/>
    </location>
</feature>
<dbReference type="AlphaFoldDB" id="X0GIX1"/>
<sequence length="48" mass="5247">PSRSDAGGKGLASLRHRSYLRRTLESRPKAFSMFKMGGYVTMLACSAP</sequence>
<reference evidence="1" key="1">
    <citation type="submission" date="2011-11" db="EMBL/GenBank/DDBJ databases">
        <title>The Genome Sequence of Fusarium oxysporum PHW808.</title>
        <authorList>
            <consortium name="The Broad Institute Genome Sequencing Platform"/>
            <person name="Ma L.-J."/>
            <person name="Gale L.R."/>
            <person name="Schwartz D.C."/>
            <person name="Zhou S."/>
            <person name="Corby-Kistler H."/>
            <person name="Young S.K."/>
            <person name="Zeng Q."/>
            <person name="Gargeya S."/>
            <person name="Fitzgerald M."/>
            <person name="Haas B."/>
            <person name="Abouelleil A."/>
            <person name="Alvarado L."/>
            <person name="Arachchi H.M."/>
            <person name="Berlin A."/>
            <person name="Brown A."/>
            <person name="Chapman S.B."/>
            <person name="Chen Z."/>
            <person name="Dunbar C."/>
            <person name="Freedman E."/>
            <person name="Gearin G."/>
            <person name="Goldberg J."/>
            <person name="Griggs A."/>
            <person name="Gujja S."/>
            <person name="Heiman D."/>
            <person name="Howarth C."/>
            <person name="Larson L."/>
            <person name="Lui A."/>
            <person name="MacDonald P.J.P."/>
            <person name="Montmayeur A."/>
            <person name="Murphy C."/>
            <person name="Neiman D."/>
            <person name="Pearson M."/>
            <person name="Priest M."/>
            <person name="Roberts A."/>
            <person name="Saif S."/>
            <person name="Shea T."/>
            <person name="Shenoy N."/>
            <person name="Sisk P."/>
            <person name="Stolte C."/>
            <person name="Sykes S."/>
            <person name="Wortman J."/>
            <person name="Nusbaum C."/>
            <person name="Birren B."/>
        </authorList>
    </citation>
    <scope>NUCLEOTIDE SEQUENCE [LARGE SCALE GENOMIC DNA]</scope>
    <source>
        <strain evidence="1">54008</strain>
    </source>
</reference>
<proteinExistence type="predicted"/>
<gene>
    <name evidence="1" type="ORF">FOPG_20124</name>
</gene>